<dbReference type="Pfam" id="PF12796">
    <property type="entry name" value="Ank_2"/>
    <property type="match status" value="1"/>
</dbReference>
<evidence type="ECO:0000259" key="4">
    <source>
        <dbReference type="PROSITE" id="PS50011"/>
    </source>
</evidence>
<comment type="caution">
    <text evidence="6">The sequence shown here is derived from an EMBL/GenBank/DDBJ whole genome shotgun (WGS) entry which is preliminary data.</text>
</comment>
<dbReference type="EMBL" id="JAGEUA010000002">
    <property type="protein sequence ID" value="KAL1007665.1"/>
    <property type="molecule type" value="Genomic_DNA"/>
</dbReference>
<feature type="domain" description="KEN" evidence="5">
    <location>
        <begin position="788"/>
        <end position="905"/>
    </location>
</feature>
<sequence length="905" mass="102685">MNIVSGNPIQIQLVQTVPWVPRQTDPIIKCIFDGNLTKLKKSIRRGVLLNNRYPCAEWKDDVTPLIAAVISGNEEICTFLLREGADPNLPSTKCWAPLHYAAISNAPVNILRRLLAGKADPNGTAINQMFTPIQSAVNADRDDLVKQLMLSGGSAERNLRAHPGIDQKLSRIITKLSLENEDFIKLKIVFDFSCAVGLKSVQDVFEEYGKHMLVVNPVNYLTIFDMCFNAVGPAEECYRQESMKLLRESHKIDLYTDGAINRLSKIPKGLHIVAVRSLKAVFCTMKEIPLAMSLAAIPTLLKYLTFECKITSEEIIINTEVIQLLYVITQKTPNRKHGWTKRFVEEFCKGIVTLTGDAYLSNPQTSNLGVLAFGLFEDLYTFDSAPAIIKSLGIKSVPEKILVTAEMGTDEDLKEKLRKFDMSLQSAVIPIDATEDVQEMNSSKRKKKKKRKKNKQKVLLAEKCTTDLTSTPVEECGVRAEHSTVKPFPTTTDERKPLKWLKISERWRPQLEKLSKIEPCEVYRLGTLNLVVNSNFQIAKGSDGTEVFLGLKDDGTEVAVKRMLKSNYQDLKNEEEFLRLPQLDSPWIVRYVDFAEDEHFGYLVLQLCEYTLDEYIQDHLPEDKAPVLKKIVHEVLCSLSVLHSHNTKILHRDIKPQNVLIDVTGRARLADFGISRQLKVGQTTLHTSSAGTKCWKATETLDEDSGIGYKRSTDIQVAGMLIYYILSGGHHPFGRGIHCEMNIFQGKYTLDHIEDEIAKDLIESMINKEPQNRPTVEETLAHPFFWREERKVEYLQKIGNEKEMENCRVADPELLDLEKCAEGKSFSNWKSKIPPELMKKLDGKKKAYPENTLGLLRFIRNLHEHYPVDAGSVGIMTSFPDLFVCVYKFAKKKGWNTRITLKNFF</sequence>
<dbReference type="Gene3D" id="1.25.40.20">
    <property type="entry name" value="Ankyrin repeat-containing domain"/>
    <property type="match status" value="1"/>
</dbReference>
<evidence type="ECO:0000256" key="1">
    <source>
        <dbReference type="ARBA" id="ARBA00022741"/>
    </source>
</evidence>
<gene>
    <name evidence="6" type="ORF">UPYG_G00089870</name>
</gene>
<dbReference type="PROSITE" id="PS51392">
    <property type="entry name" value="KEN"/>
    <property type="match status" value="1"/>
</dbReference>
<dbReference type="PROSITE" id="PS50297">
    <property type="entry name" value="ANK_REP_REGION"/>
    <property type="match status" value="1"/>
</dbReference>
<feature type="repeat" description="ANK" evidence="3">
    <location>
        <begin position="60"/>
        <end position="92"/>
    </location>
</feature>
<dbReference type="InterPro" id="IPR011009">
    <property type="entry name" value="Kinase-like_dom_sf"/>
</dbReference>
<keyword evidence="2" id="KW-0067">ATP-binding</keyword>
<dbReference type="Gene3D" id="1.20.1440.180">
    <property type="entry name" value="KEN domain"/>
    <property type="match status" value="1"/>
</dbReference>
<dbReference type="AlphaFoldDB" id="A0ABD0XFU7"/>
<dbReference type="InterPro" id="IPR008271">
    <property type="entry name" value="Ser/Thr_kinase_AS"/>
</dbReference>
<organism evidence="6 7">
    <name type="scientific">Umbra pygmaea</name>
    <name type="common">Eastern mudminnow</name>
    <dbReference type="NCBI Taxonomy" id="75934"/>
    <lineage>
        <taxon>Eukaryota</taxon>
        <taxon>Metazoa</taxon>
        <taxon>Chordata</taxon>
        <taxon>Craniata</taxon>
        <taxon>Vertebrata</taxon>
        <taxon>Euteleostomi</taxon>
        <taxon>Actinopterygii</taxon>
        <taxon>Neopterygii</taxon>
        <taxon>Teleostei</taxon>
        <taxon>Protacanthopterygii</taxon>
        <taxon>Esociformes</taxon>
        <taxon>Umbridae</taxon>
        <taxon>Umbra</taxon>
    </lineage>
</organism>
<evidence type="ECO:0000313" key="7">
    <source>
        <dbReference type="Proteomes" id="UP001557470"/>
    </source>
</evidence>
<dbReference type="PANTHER" id="PTHR13954:SF28">
    <property type="match status" value="1"/>
</dbReference>
<dbReference type="Proteomes" id="UP001557470">
    <property type="component" value="Unassembled WGS sequence"/>
</dbReference>
<dbReference type="InterPro" id="IPR000719">
    <property type="entry name" value="Prot_kinase_dom"/>
</dbReference>
<keyword evidence="7" id="KW-1185">Reference proteome</keyword>
<evidence type="ECO:0000259" key="5">
    <source>
        <dbReference type="PROSITE" id="PS51392"/>
    </source>
</evidence>
<dbReference type="InterPro" id="IPR002110">
    <property type="entry name" value="Ankyrin_rpt"/>
</dbReference>
<dbReference type="Pfam" id="PF06479">
    <property type="entry name" value="Ribonuc_2-5A"/>
    <property type="match status" value="1"/>
</dbReference>
<keyword evidence="3" id="KW-0040">ANK repeat</keyword>
<evidence type="ECO:0000256" key="3">
    <source>
        <dbReference type="PROSITE-ProRule" id="PRU00023"/>
    </source>
</evidence>
<feature type="domain" description="Protein kinase" evidence="4">
    <location>
        <begin position="532"/>
        <end position="785"/>
    </location>
</feature>
<dbReference type="SUPFAM" id="SSF56112">
    <property type="entry name" value="Protein kinase-like (PK-like)"/>
    <property type="match status" value="1"/>
</dbReference>
<accession>A0ABD0XFU7</accession>
<proteinExistence type="predicted"/>
<dbReference type="SUPFAM" id="SSF48403">
    <property type="entry name" value="Ankyrin repeat"/>
    <property type="match status" value="1"/>
</dbReference>
<dbReference type="SMART" id="SM00248">
    <property type="entry name" value="ANK"/>
    <property type="match status" value="3"/>
</dbReference>
<evidence type="ECO:0000313" key="6">
    <source>
        <dbReference type="EMBL" id="KAL1007665.1"/>
    </source>
</evidence>
<dbReference type="PROSITE" id="PS50011">
    <property type="entry name" value="PROTEIN_KINASE_DOM"/>
    <property type="match status" value="1"/>
</dbReference>
<reference evidence="6 7" key="1">
    <citation type="submission" date="2024-06" db="EMBL/GenBank/DDBJ databases">
        <authorList>
            <person name="Pan Q."/>
            <person name="Wen M."/>
            <person name="Jouanno E."/>
            <person name="Zahm M."/>
            <person name="Klopp C."/>
            <person name="Cabau C."/>
            <person name="Louis A."/>
            <person name="Berthelot C."/>
            <person name="Parey E."/>
            <person name="Roest Crollius H."/>
            <person name="Montfort J."/>
            <person name="Robinson-Rechavi M."/>
            <person name="Bouchez O."/>
            <person name="Lampietro C."/>
            <person name="Lopez Roques C."/>
            <person name="Donnadieu C."/>
            <person name="Postlethwait J."/>
            <person name="Bobe J."/>
            <person name="Verreycken H."/>
            <person name="Guiguen Y."/>
        </authorList>
    </citation>
    <scope>NUCLEOTIDE SEQUENCE [LARGE SCALE GENOMIC DNA]</scope>
    <source>
        <strain evidence="6">Up_M1</strain>
        <tissue evidence="6">Testis</tissue>
    </source>
</reference>
<dbReference type="InterPro" id="IPR010513">
    <property type="entry name" value="KEN_dom"/>
</dbReference>
<dbReference type="InterPro" id="IPR036770">
    <property type="entry name" value="Ankyrin_rpt-contain_sf"/>
</dbReference>
<dbReference type="InterPro" id="IPR038357">
    <property type="entry name" value="KEN_sf"/>
</dbReference>
<keyword evidence="1" id="KW-0547">Nucleotide-binding</keyword>
<name>A0ABD0XFU7_UMBPY</name>
<dbReference type="SMART" id="SM00220">
    <property type="entry name" value="S_TKc"/>
    <property type="match status" value="1"/>
</dbReference>
<dbReference type="PANTHER" id="PTHR13954">
    <property type="entry name" value="IRE1-RELATED"/>
    <property type="match status" value="1"/>
</dbReference>
<dbReference type="PROSITE" id="PS50088">
    <property type="entry name" value="ANK_REPEAT"/>
    <property type="match status" value="1"/>
</dbReference>
<evidence type="ECO:0000256" key="2">
    <source>
        <dbReference type="ARBA" id="ARBA00022840"/>
    </source>
</evidence>
<dbReference type="Gene3D" id="1.10.510.10">
    <property type="entry name" value="Transferase(Phosphotransferase) domain 1"/>
    <property type="match status" value="1"/>
</dbReference>
<protein>
    <submittedName>
        <fullName evidence="6">Uncharacterized protein</fullName>
    </submittedName>
</protein>
<dbReference type="PROSITE" id="PS00108">
    <property type="entry name" value="PROTEIN_KINASE_ST"/>
    <property type="match status" value="1"/>
</dbReference>
<dbReference type="InterPro" id="IPR045133">
    <property type="entry name" value="IRE1/2-like"/>
</dbReference>
<dbReference type="GO" id="GO:0005524">
    <property type="term" value="F:ATP binding"/>
    <property type="evidence" value="ECO:0007669"/>
    <property type="project" value="UniProtKB-KW"/>
</dbReference>
<dbReference type="Pfam" id="PF00069">
    <property type="entry name" value="Pkinase"/>
    <property type="match status" value="1"/>
</dbReference>